<sequence length="292" mass="32994">MWKSYLNLIISLSILLLPGFAFSVYQNNNIDGSYITIKYQPTVSHFKNFHIKETDFDSAEPVGLNKYVTNTGFSALSNNFNFSMPHQTDSYKSYKNDLLGLGLSIGLLVRNFRVEFEGSYKSFDTKRLAYYQAKEGHTYFAIPRHLLYGFMPLKETTSSSYSQGYLIAKSNGISIISNIINLCRETKYKSFTPYICLGVGGDFIEIFDTMRIKFAYQGKVGISYPITSKLVLSINGQYHKIIGDKFKLLPVFLPVSLKSSTGNTNEEQLNATALLTLNLEHFSSEIGLSFVF</sequence>
<dbReference type="AlphaFoldDB" id="Q1WEX9"/>
<dbReference type="SUPFAM" id="SSF56925">
    <property type="entry name" value="OMPA-like"/>
    <property type="match status" value="1"/>
</dbReference>
<dbReference type="InterPro" id="IPR002566">
    <property type="entry name" value="Msp4_OMP-like"/>
</dbReference>
<dbReference type="Pfam" id="PF01617">
    <property type="entry name" value="Surface_Ag_2"/>
    <property type="match status" value="1"/>
</dbReference>
<dbReference type="EMBL" id="DQ335244">
    <property type="protein sequence ID" value="ABD93642.1"/>
    <property type="molecule type" value="Genomic_DNA"/>
</dbReference>
<accession>Q1WEX9</accession>
<dbReference type="Gene3D" id="2.40.160.20">
    <property type="match status" value="1"/>
</dbReference>
<protein>
    <submittedName>
        <fullName evidence="2">Major outer membrane protein P28-3</fullName>
    </submittedName>
</protein>
<dbReference type="InterPro" id="IPR011250">
    <property type="entry name" value="OMP/PagP_B-barrel"/>
</dbReference>
<organism evidence="2">
    <name type="scientific">Ehrlichia muris</name>
    <dbReference type="NCBI Taxonomy" id="35795"/>
    <lineage>
        <taxon>Bacteria</taxon>
        <taxon>Pseudomonadati</taxon>
        <taxon>Pseudomonadota</taxon>
        <taxon>Alphaproteobacteria</taxon>
        <taxon>Rickettsiales</taxon>
        <taxon>Anaplasmataceae</taxon>
        <taxon>Ehrlichia</taxon>
    </lineage>
</organism>
<evidence type="ECO:0000313" key="2">
    <source>
        <dbReference type="EMBL" id="ABD93642.1"/>
    </source>
</evidence>
<evidence type="ECO:0000259" key="1">
    <source>
        <dbReference type="Pfam" id="PF01617"/>
    </source>
</evidence>
<feature type="domain" description="Msp4/OMP-like" evidence="1">
    <location>
        <begin position="32"/>
        <end position="292"/>
    </location>
</feature>
<name>Q1WEX9_9RICK</name>
<reference evidence="2" key="1">
    <citation type="journal article" date="2005" name="Ann. N. Y. Acad. Sci.">
        <title>Analysis of ehrlichial p28 gene expression in a murine model of persistent infection.</title>
        <authorList>
            <person name="Crocquet-Valdes P.A."/>
            <person name="McBride J.W."/>
            <person name="Feng H.M."/>
            <person name="Ismail N."/>
            <person name="Small M.A."/>
            <person name="Yu X.J."/>
            <person name="Walker D.H."/>
        </authorList>
    </citation>
    <scope>NUCLEOTIDE SEQUENCE</scope>
    <source>
        <strain evidence="2">AS145</strain>
    </source>
</reference>
<proteinExistence type="predicted"/>